<evidence type="ECO:0000259" key="6">
    <source>
        <dbReference type="Pfam" id="PF02837"/>
    </source>
</evidence>
<name>A0A7Z7LEK0_9BACT</name>
<dbReference type="RefSeq" id="WP_169698359.1">
    <property type="nucleotide sequence ID" value="NZ_LS974202.1"/>
</dbReference>
<dbReference type="InterPro" id="IPR036156">
    <property type="entry name" value="Beta-gal/glucu_dom_sf"/>
</dbReference>
<evidence type="ECO:0000256" key="3">
    <source>
        <dbReference type="ARBA" id="ARBA00023295"/>
    </source>
</evidence>
<evidence type="ECO:0000256" key="1">
    <source>
        <dbReference type="ARBA" id="ARBA00007401"/>
    </source>
</evidence>
<evidence type="ECO:0000313" key="7">
    <source>
        <dbReference type="EMBL" id="SSC11933.1"/>
    </source>
</evidence>
<dbReference type="Pfam" id="PF02836">
    <property type="entry name" value="Glyco_hydro_2_C"/>
    <property type="match status" value="1"/>
</dbReference>
<dbReference type="Proteomes" id="UP000250796">
    <property type="component" value="Chromosome MESINF"/>
</dbReference>
<feature type="domain" description="Glycoside hydrolase family 2 immunoglobulin-like beta-sandwich" evidence="4">
    <location>
        <begin position="163"/>
        <end position="253"/>
    </location>
</feature>
<gene>
    <name evidence="7" type="ORF">MESINF_0484</name>
</gene>
<keyword evidence="8" id="KW-1185">Reference proteome</keyword>
<keyword evidence="2" id="KW-0378">Hydrolase</keyword>
<dbReference type="InterPro" id="IPR017853">
    <property type="entry name" value="GH"/>
</dbReference>
<dbReference type="PANTHER" id="PTHR42732">
    <property type="entry name" value="BETA-GALACTOSIDASE"/>
    <property type="match status" value="1"/>
</dbReference>
<dbReference type="SUPFAM" id="SSF51445">
    <property type="entry name" value="(Trans)glycosidases"/>
    <property type="match status" value="1"/>
</dbReference>
<dbReference type="InterPro" id="IPR006102">
    <property type="entry name" value="Ig-like_GH2"/>
</dbReference>
<keyword evidence="3" id="KW-0326">Glycosidase</keyword>
<proteinExistence type="inferred from homology"/>
<dbReference type="InterPro" id="IPR013783">
    <property type="entry name" value="Ig-like_fold"/>
</dbReference>
<dbReference type="Pfam" id="PF02837">
    <property type="entry name" value="Glyco_hydro_2_N"/>
    <property type="match status" value="1"/>
</dbReference>
<protein>
    <submittedName>
        <fullName evidence="7">Beta-galactosidase/beta-glucuronidase</fullName>
    </submittedName>
</protein>
<sequence>MRSGRKRINLDGKWRFDIFGCEPEDLAKVEPVRTIDVPACVERYFPVVTREQFYLYYERSFELAKRHSRRYFLHFGAVDYLCKVFLNGEKLGEHIGGYLPFEFEITQLILDNNRLQVLVFDPIGGGILDNSKIPHGKQNGEPNWYTNISGLWQSVWIEERPEVYIHDLKIEASYLQGRVRVSFNTDLIIDGAVLTLLDRKGDTISSKKAVSNEIDLPVSGVLPWSPGEPNLYDLVLEISSRGIHDWLSVRTGFKDFQTASGRLLLNGRDFYIKGVLDQDFYPETLYTVPSREYLGESFRKLKKMGINTLRHHVKVPDPLYMDLADEIGLLVWQDSPYFDDFSPAGSLELLETIRGALERDLHHPSLCVYSIMNESWGIDLTDREQAGWLARSFDELKRDYPSIVFTDNSACMGNYHLKSDLNDYHFYASSIDRGTLWNFLIESYSNDPASFYLREYRDNFVEEPLLVSEFGNWSLPPKKWLEKGDWPHWFSHIFKNVAMTHPGGAGERFLASEIAREYSYDELFEISVENQLENLRMEIDKIRLHDRIRGFVITESSDIFWECNGLLTFDRDFKFPPERLGALLENDFFVAYLENDTLWLGQEARLLVRLLKRLYGETISVESDGLFIERRIDGLEGETVTLSLDTSSMNEGVRALTVRVGRAVSIVPLLLCKRGEAKLKLIKTSEIGPLELEDNTVLVLERPGMNIGINPYSARTVEKEGLLSGDWISGIFWNAKDLSAFAPGGHFRKCHAGLIAGRPMIESEGFSRRLIGITYGWLAGFYGYLDMLEGHRFITTMNIDPSTPQGNLLLRQLETLQY</sequence>
<dbReference type="SUPFAM" id="SSF49303">
    <property type="entry name" value="beta-Galactosidase/glucuronidase domain"/>
    <property type="match status" value="1"/>
</dbReference>
<dbReference type="InterPro" id="IPR006103">
    <property type="entry name" value="Glyco_hydro_2_cat"/>
</dbReference>
<dbReference type="AlphaFoldDB" id="A0A7Z7LEK0"/>
<dbReference type="GO" id="GO:0004553">
    <property type="term" value="F:hydrolase activity, hydrolyzing O-glycosyl compounds"/>
    <property type="evidence" value="ECO:0007669"/>
    <property type="project" value="InterPro"/>
</dbReference>
<dbReference type="PANTHER" id="PTHR42732:SF2">
    <property type="entry name" value="BETA-MANNOSIDASE"/>
    <property type="match status" value="1"/>
</dbReference>
<organism evidence="7 8">
    <name type="scientific">Mesotoga infera</name>
    <dbReference type="NCBI Taxonomy" id="1236046"/>
    <lineage>
        <taxon>Bacteria</taxon>
        <taxon>Thermotogati</taxon>
        <taxon>Thermotogota</taxon>
        <taxon>Thermotogae</taxon>
        <taxon>Kosmotogales</taxon>
        <taxon>Kosmotogaceae</taxon>
        <taxon>Mesotoga</taxon>
    </lineage>
</organism>
<dbReference type="KEGG" id="minf:MESINF_0484"/>
<dbReference type="Pfam" id="PF00703">
    <property type="entry name" value="Glyco_hydro_2"/>
    <property type="match status" value="1"/>
</dbReference>
<dbReference type="InterPro" id="IPR006104">
    <property type="entry name" value="Glyco_hydro_2_N"/>
</dbReference>
<feature type="domain" description="Glycoside hydrolase family 2 catalytic" evidence="5">
    <location>
        <begin position="260"/>
        <end position="378"/>
    </location>
</feature>
<dbReference type="Gene3D" id="2.60.120.260">
    <property type="entry name" value="Galactose-binding domain-like"/>
    <property type="match status" value="1"/>
</dbReference>
<dbReference type="Gene3D" id="3.20.20.80">
    <property type="entry name" value="Glycosidases"/>
    <property type="match status" value="1"/>
</dbReference>
<dbReference type="GO" id="GO:0005975">
    <property type="term" value="P:carbohydrate metabolic process"/>
    <property type="evidence" value="ECO:0007669"/>
    <property type="project" value="InterPro"/>
</dbReference>
<evidence type="ECO:0000313" key="8">
    <source>
        <dbReference type="Proteomes" id="UP000250796"/>
    </source>
</evidence>
<evidence type="ECO:0000259" key="4">
    <source>
        <dbReference type="Pfam" id="PF00703"/>
    </source>
</evidence>
<reference evidence="7 8" key="1">
    <citation type="submission" date="2017-01" db="EMBL/GenBank/DDBJ databases">
        <authorList>
            <person name="Erauso G."/>
        </authorList>
    </citation>
    <scope>NUCLEOTIDE SEQUENCE [LARGE SCALE GENOMIC DNA]</scope>
    <source>
        <strain evidence="7">MESINF1</strain>
    </source>
</reference>
<evidence type="ECO:0000256" key="2">
    <source>
        <dbReference type="ARBA" id="ARBA00022801"/>
    </source>
</evidence>
<comment type="similarity">
    <text evidence="1">Belongs to the glycosyl hydrolase 2 family.</text>
</comment>
<dbReference type="SUPFAM" id="SSF49785">
    <property type="entry name" value="Galactose-binding domain-like"/>
    <property type="match status" value="1"/>
</dbReference>
<dbReference type="Gene3D" id="2.60.40.10">
    <property type="entry name" value="Immunoglobulins"/>
    <property type="match status" value="1"/>
</dbReference>
<dbReference type="InterPro" id="IPR008979">
    <property type="entry name" value="Galactose-bd-like_sf"/>
</dbReference>
<dbReference type="EMBL" id="LS974202">
    <property type="protein sequence ID" value="SSC11933.1"/>
    <property type="molecule type" value="Genomic_DNA"/>
</dbReference>
<dbReference type="InterPro" id="IPR051913">
    <property type="entry name" value="GH2_Domain-Containing"/>
</dbReference>
<accession>A0A7Z7LEK0</accession>
<feature type="domain" description="Glycosyl hydrolases family 2 sugar binding" evidence="6">
    <location>
        <begin position="50"/>
        <end position="157"/>
    </location>
</feature>
<evidence type="ECO:0000259" key="5">
    <source>
        <dbReference type="Pfam" id="PF02836"/>
    </source>
</evidence>